<dbReference type="GO" id="GO:0005524">
    <property type="term" value="F:ATP binding"/>
    <property type="evidence" value="ECO:0007669"/>
    <property type="project" value="UniProtKB-UniRule"/>
</dbReference>
<dbReference type="Proteomes" id="UP000237968">
    <property type="component" value="Unassembled WGS sequence"/>
</dbReference>
<dbReference type="Gene3D" id="3.30.200.20">
    <property type="entry name" value="Phosphorylase Kinase, domain 1"/>
    <property type="match status" value="1"/>
</dbReference>
<evidence type="ECO:0000256" key="4">
    <source>
        <dbReference type="ARBA" id="ARBA00022527"/>
    </source>
</evidence>
<keyword evidence="4" id="KW-0723">Serine/threonine-protein kinase</keyword>
<dbReference type="InterPro" id="IPR019734">
    <property type="entry name" value="TPR_rpt"/>
</dbReference>
<proteinExistence type="inferred from homology"/>
<evidence type="ECO:0000256" key="8">
    <source>
        <dbReference type="ARBA" id="ARBA00022840"/>
    </source>
</evidence>
<dbReference type="Pfam" id="PF07714">
    <property type="entry name" value="PK_Tyr_Ser-Thr"/>
    <property type="match status" value="1"/>
</dbReference>
<dbReference type="PROSITE" id="PS50011">
    <property type="entry name" value="PROTEIN_KINASE_DOM"/>
    <property type="match status" value="1"/>
</dbReference>
<dbReference type="Pfam" id="PF13424">
    <property type="entry name" value="TPR_12"/>
    <property type="match status" value="1"/>
</dbReference>
<keyword evidence="7 12" id="KW-0418">Kinase</keyword>
<keyword evidence="9" id="KW-0963">Cytoplasm</keyword>
<evidence type="ECO:0000313" key="12">
    <source>
        <dbReference type="EMBL" id="PRQ03379.1"/>
    </source>
</evidence>
<dbReference type="EC" id="2.7.11.1" evidence="12"/>
<evidence type="ECO:0000259" key="11">
    <source>
        <dbReference type="PROSITE" id="PS50011"/>
    </source>
</evidence>
<evidence type="ECO:0000313" key="13">
    <source>
        <dbReference type="Proteomes" id="UP000237968"/>
    </source>
</evidence>
<dbReference type="SMART" id="SM00028">
    <property type="entry name" value="TPR"/>
    <property type="match status" value="6"/>
</dbReference>
<evidence type="ECO:0000256" key="1">
    <source>
        <dbReference type="ARBA" id="ARBA00004300"/>
    </source>
</evidence>
<evidence type="ECO:0000256" key="5">
    <source>
        <dbReference type="ARBA" id="ARBA00022679"/>
    </source>
</evidence>
<dbReference type="GO" id="GO:0004674">
    <property type="term" value="F:protein serine/threonine kinase activity"/>
    <property type="evidence" value="ECO:0007669"/>
    <property type="project" value="UniProtKB-KW"/>
</dbReference>
<gene>
    <name evidence="12" type="primary">prkC_13</name>
    <name evidence="12" type="ORF">ENSA5_16440</name>
</gene>
<dbReference type="Gene3D" id="1.10.510.10">
    <property type="entry name" value="Transferase(Phosphotransferase) domain 1"/>
    <property type="match status" value="1"/>
</dbReference>
<dbReference type="GO" id="GO:0000922">
    <property type="term" value="C:spindle pole"/>
    <property type="evidence" value="ECO:0007669"/>
    <property type="project" value="UniProtKB-SubCell"/>
</dbReference>
<dbReference type="EMBL" id="PVNK01000089">
    <property type="protein sequence ID" value="PRQ03379.1"/>
    <property type="molecule type" value="Genomic_DNA"/>
</dbReference>
<protein>
    <submittedName>
        <fullName evidence="12">Serine/threonine-protein kinase PrkC</fullName>
        <ecNumber evidence="12">2.7.11.1</ecNumber>
    </submittedName>
</protein>
<dbReference type="PROSITE" id="PS00107">
    <property type="entry name" value="PROTEIN_KINASE_ATP"/>
    <property type="match status" value="1"/>
</dbReference>
<dbReference type="InterPro" id="IPR008271">
    <property type="entry name" value="Ser/Thr_kinase_AS"/>
</dbReference>
<dbReference type="SUPFAM" id="SSF48452">
    <property type="entry name" value="TPR-like"/>
    <property type="match status" value="3"/>
</dbReference>
<comment type="caution">
    <text evidence="12">The sequence shown here is derived from an EMBL/GenBank/DDBJ whole genome shotgun (WGS) entry which is preliminary data.</text>
</comment>
<dbReference type="CDD" id="cd14014">
    <property type="entry name" value="STKc_PknB_like"/>
    <property type="match status" value="1"/>
</dbReference>
<dbReference type="InterPro" id="IPR017441">
    <property type="entry name" value="Protein_kinase_ATP_BS"/>
</dbReference>
<keyword evidence="5 12" id="KW-0808">Transferase</keyword>
<dbReference type="PANTHER" id="PTHR43289">
    <property type="entry name" value="MITOGEN-ACTIVATED PROTEIN KINASE KINASE KINASE 20-RELATED"/>
    <property type="match status" value="1"/>
</dbReference>
<accession>A0A2S9YE41</accession>
<dbReference type="InterPro" id="IPR001245">
    <property type="entry name" value="Ser-Thr/Tyr_kinase_cat_dom"/>
</dbReference>
<evidence type="ECO:0000256" key="10">
    <source>
        <dbReference type="PROSITE-ProRule" id="PRU10141"/>
    </source>
</evidence>
<comment type="similarity">
    <text evidence="3">Belongs to the protein kinase superfamily. NEK Ser/Thr protein kinase family. NIMA subfamily.</text>
</comment>
<keyword evidence="9" id="KW-0206">Cytoskeleton</keyword>
<dbReference type="SUPFAM" id="SSF56112">
    <property type="entry name" value="Protein kinase-like (PK-like)"/>
    <property type="match status" value="1"/>
</dbReference>
<evidence type="ECO:0000256" key="3">
    <source>
        <dbReference type="ARBA" id="ARBA00010886"/>
    </source>
</evidence>
<reference evidence="12 13" key="1">
    <citation type="submission" date="2018-03" db="EMBL/GenBank/DDBJ databases">
        <title>Draft Genome Sequences of the Obligatory Marine Myxobacteria Enhygromyxa salina SWB005.</title>
        <authorList>
            <person name="Poehlein A."/>
            <person name="Moghaddam J.A."/>
            <person name="Harms H."/>
            <person name="Alanjari M."/>
            <person name="Koenig G.M."/>
            <person name="Daniel R."/>
            <person name="Schaeberle T.F."/>
        </authorList>
    </citation>
    <scope>NUCLEOTIDE SEQUENCE [LARGE SCALE GENOMIC DNA]</scope>
    <source>
        <strain evidence="12 13">SWB005</strain>
    </source>
</reference>
<dbReference type="PROSITE" id="PS00108">
    <property type="entry name" value="PROTEIN_KINASE_ST"/>
    <property type="match status" value="1"/>
</dbReference>
<dbReference type="InterPro" id="IPR000719">
    <property type="entry name" value="Prot_kinase_dom"/>
</dbReference>
<dbReference type="Pfam" id="PF00069">
    <property type="entry name" value="Pkinase"/>
    <property type="match status" value="1"/>
</dbReference>
<keyword evidence="6 10" id="KW-0547">Nucleotide-binding</keyword>
<evidence type="ECO:0000256" key="9">
    <source>
        <dbReference type="ARBA" id="ARBA00023212"/>
    </source>
</evidence>
<evidence type="ECO:0000256" key="7">
    <source>
        <dbReference type="ARBA" id="ARBA00022777"/>
    </source>
</evidence>
<name>A0A2S9YE41_9BACT</name>
<sequence length="1008" mass="109887">MHSGAGPEKQSEAAKLRLFGDDASDHLRKQVIKARFLRGLRQPTRGLETKEQREGATEPGTDVLSVQPMRIDRFTVLRKLGEGGMGVVYAAYDEQLDRKVALKLLRRELVEDERGRARMQREAQALARLSHPNVVQIHQIGQWGEHDYVAMEFVDGQTLRCWLEAKDRSWREILDVMIQAGRGLAAAHAAGLVHRDFKPANLLVGADGRPRVLDFGLARAADEPGVSRVPELLETGEQRVETRSEPTKVSLGVSLETLRGDISGTTSSAFDQLLTVTGAVLGTPAYMAPEQHLGKRATERSDQFSFCLVLYEALFDERPYKATSRNEYAVQVMEGELAPPPSNSGVPGWLRQVVGRGLATRPEDRWPSMDALLAELERDRARAWKRGAVAAGLVATIGVALAIGSSEEPVEVCQLDRSSVADSWGEDDRSQLRASFEATGLEVGLILDQTERALDTYADELVEARRGACEQRWVEQVQTDAQLELRMACLEQREGELRAVVGVLRDADREVVRHASELLGGLGAVGMCARVDRLERNTPVPKDERTATAIAAAREDIARAHAARVSGQLERSQGLAATLRRRASQLDYEPLLGEVAYLEGRNLTDAQAYGAARDALVEAAGVAVRNNDPELSTAVWLQLATLVAISGEDTDPGTSAEFVMAEAGVTLLDDRPADRFRLHAARGLAFEAGGKAEVALAEFDEAVRLADAGFPASEHQLVWALRSRASAAASLGRYEQARRDLSRALSSSALGIDGPEVVDVTFDLAVTELEHGDYDDAARHLQDALAGYERHYGPRYVTIAHGRLALAHIALERGRVGEAEALIEQALDILDESHEDHAWALDAAAELQMSHGSFTAAVELLERAVEHVQRVAPGAESDLGYRHGRLGTALARSSRYDEALAELDRALALLNPATLVTVEPLLERGRVRLTLDQPLLALASLEQAVALTPADCGDPELAAKARIELARTLWEIGHHDRQVELAAEAVQLLEDIPEAGSDLALARKLMTH</sequence>
<dbReference type="PANTHER" id="PTHR43289:SF34">
    <property type="entry name" value="SERINE_THREONINE-PROTEIN KINASE YBDM-RELATED"/>
    <property type="match status" value="1"/>
</dbReference>
<keyword evidence="13" id="KW-1185">Reference proteome</keyword>
<feature type="binding site" evidence="10">
    <location>
        <position position="103"/>
    </location>
    <ligand>
        <name>ATP</name>
        <dbReference type="ChEBI" id="CHEBI:30616"/>
    </ligand>
</feature>
<evidence type="ECO:0000256" key="6">
    <source>
        <dbReference type="ARBA" id="ARBA00022741"/>
    </source>
</evidence>
<dbReference type="InterPro" id="IPR011990">
    <property type="entry name" value="TPR-like_helical_dom_sf"/>
</dbReference>
<keyword evidence="8 10" id="KW-0067">ATP-binding</keyword>
<feature type="domain" description="Protein kinase" evidence="11">
    <location>
        <begin position="74"/>
        <end position="377"/>
    </location>
</feature>
<dbReference type="GO" id="GO:0005813">
    <property type="term" value="C:centrosome"/>
    <property type="evidence" value="ECO:0007669"/>
    <property type="project" value="UniProtKB-SubCell"/>
</dbReference>
<dbReference type="Gene3D" id="1.25.40.10">
    <property type="entry name" value="Tetratricopeptide repeat domain"/>
    <property type="match status" value="3"/>
</dbReference>
<comment type="subcellular location">
    <subcellularLocation>
        <location evidence="1">Cytoplasm</location>
        <location evidence="1">Cytoskeleton</location>
        <location evidence="1">Microtubule organizing center</location>
        <location evidence="1">Centrosome</location>
    </subcellularLocation>
    <subcellularLocation>
        <location evidence="2">Cytoplasm</location>
        <location evidence="2">Cytoskeleton</location>
        <location evidence="2">Spindle pole</location>
    </subcellularLocation>
</comment>
<evidence type="ECO:0000256" key="2">
    <source>
        <dbReference type="ARBA" id="ARBA00004647"/>
    </source>
</evidence>
<organism evidence="12 13">
    <name type="scientific">Enhygromyxa salina</name>
    <dbReference type="NCBI Taxonomy" id="215803"/>
    <lineage>
        <taxon>Bacteria</taxon>
        <taxon>Pseudomonadati</taxon>
        <taxon>Myxococcota</taxon>
        <taxon>Polyangia</taxon>
        <taxon>Nannocystales</taxon>
        <taxon>Nannocystaceae</taxon>
        <taxon>Enhygromyxa</taxon>
    </lineage>
</organism>
<dbReference type="InterPro" id="IPR011009">
    <property type="entry name" value="Kinase-like_dom_sf"/>
</dbReference>
<dbReference type="AlphaFoldDB" id="A0A2S9YE41"/>